<dbReference type="SUPFAM" id="SSF53335">
    <property type="entry name" value="S-adenosyl-L-methionine-dependent methyltransferases"/>
    <property type="match status" value="1"/>
</dbReference>
<gene>
    <name evidence="2" type="ORF">FWILDA_LOCUS9183</name>
</gene>
<organism evidence="2 3">
    <name type="scientific">Funneliformis geosporum</name>
    <dbReference type="NCBI Taxonomy" id="1117311"/>
    <lineage>
        <taxon>Eukaryota</taxon>
        <taxon>Fungi</taxon>
        <taxon>Fungi incertae sedis</taxon>
        <taxon>Mucoromycota</taxon>
        <taxon>Glomeromycotina</taxon>
        <taxon>Glomeromycetes</taxon>
        <taxon>Glomerales</taxon>
        <taxon>Glomeraceae</taxon>
        <taxon>Funneliformis</taxon>
    </lineage>
</organism>
<accession>A0A9W4WQR8</accession>
<dbReference type="Pfam" id="PF13649">
    <property type="entry name" value="Methyltransf_25"/>
    <property type="match status" value="1"/>
</dbReference>
<dbReference type="PANTHER" id="PTHR43591:SF24">
    <property type="entry name" value="2-METHOXY-6-POLYPRENYL-1,4-BENZOQUINOL METHYLASE, MITOCHONDRIAL"/>
    <property type="match status" value="1"/>
</dbReference>
<dbReference type="InterPro" id="IPR029063">
    <property type="entry name" value="SAM-dependent_MTases_sf"/>
</dbReference>
<evidence type="ECO:0000313" key="3">
    <source>
        <dbReference type="Proteomes" id="UP001153678"/>
    </source>
</evidence>
<dbReference type="GO" id="GO:0008168">
    <property type="term" value="F:methyltransferase activity"/>
    <property type="evidence" value="ECO:0007669"/>
    <property type="project" value="TreeGrafter"/>
</dbReference>
<keyword evidence="3" id="KW-1185">Reference proteome</keyword>
<evidence type="ECO:0000259" key="1">
    <source>
        <dbReference type="Pfam" id="PF13649"/>
    </source>
</evidence>
<protein>
    <submittedName>
        <fullName evidence="2">3218_t:CDS:1</fullName>
    </submittedName>
</protein>
<dbReference type="InterPro" id="IPR041698">
    <property type="entry name" value="Methyltransf_25"/>
</dbReference>
<dbReference type="AlphaFoldDB" id="A0A9W4WQR8"/>
<dbReference type="CDD" id="cd02440">
    <property type="entry name" value="AdoMet_MTases"/>
    <property type="match status" value="1"/>
</dbReference>
<dbReference type="OrthoDB" id="2013972at2759"/>
<proteinExistence type="predicted"/>
<comment type="caution">
    <text evidence="2">The sequence shown here is derived from an EMBL/GenBank/DDBJ whole genome shotgun (WGS) entry which is preliminary data.</text>
</comment>
<evidence type="ECO:0000313" key="2">
    <source>
        <dbReference type="EMBL" id="CAI2179625.1"/>
    </source>
</evidence>
<reference evidence="2" key="1">
    <citation type="submission" date="2022-08" db="EMBL/GenBank/DDBJ databases">
        <authorList>
            <person name="Kallberg Y."/>
            <person name="Tangrot J."/>
            <person name="Rosling A."/>
        </authorList>
    </citation>
    <scope>NUCLEOTIDE SEQUENCE</scope>
    <source>
        <strain evidence="2">Wild A</strain>
    </source>
</reference>
<dbReference type="PANTHER" id="PTHR43591">
    <property type="entry name" value="METHYLTRANSFERASE"/>
    <property type="match status" value="1"/>
</dbReference>
<name>A0A9W4WQR8_9GLOM</name>
<dbReference type="Proteomes" id="UP001153678">
    <property type="component" value="Unassembled WGS sequence"/>
</dbReference>
<feature type="domain" description="Methyltransferase" evidence="1">
    <location>
        <begin position="71"/>
        <end position="162"/>
    </location>
</feature>
<dbReference type="Gene3D" id="3.40.50.150">
    <property type="entry name" value="Vaccinia Virus protein VP39"/>
    <property type="match status" value="1"/>
</dbReference>
<sequence>MSTPMEKITHLLRSVTSHRDRKNLNFHYSYLINDEEISRLQFQHYVYQQVWDNSNFSAPVKDLLETDGTRILDVGCGPATWLLEMATEYQKSNFTGIDIKPTYPTETKPSNVNFQQADLLTSLPFEDNTFDYVFCRAMMFAFRKTDWEVAIKEICRVCKVGGYVEFMEKDIVIENEREFTRKLRSKLTVELMKKNVEPIISQKIEDYIRNTNKFSIVKHDQRSVMIGGADKLGKEYKDLFTWGARNLKDAMKKSGYNVDWGSIEKSIEEISDSRCCDKIHRIWARKGECNSMVEVH</sequence>
<dbReference type="EMBL" id="CAMKVN010002115">
    <property type="protein sequence ID" value="CAI2179625.1"/>
    <property type="molecule type" value="Genomic_DNA"/>
</dbReference>